<dbReference type="PROSITE" id="PS00054">
    <property type="entry name" value="RIBOSOMAL_S11"/>
    <property type="match status" value="1"/>
</dbReference>
<dbReference type="NCBIfam" id="TIGR03632">
    <property type="entry name" value="uS11_bact"/>
    <property type="match status" value="1"/>
</dbReference>
<dbReference type="GO" id="GO:0005840">
    <property type="term" value="C:ribosome"/>
    <property type="evidence" value="ECO:0007669"/>
    <property type="project" value="UniProtKB-KW"/>
</dbReference>
<dbReference type="HAMAP" id="MF_01310">
    <property type="entry name" value="Ribosomal_uS11"/>
    <property type="match status" value="1"/>
</dbReference>
<dbReference type="Pfam" id="PF00411">
    <property type="entry name" value="Ribosomal_S11"/>
    <property type="match status" value="1"/>
</dbReference>
<sequence length="150" mass="16411">MSRKKRLLDKQKKRAGAKKYIINPEKQSKKKKVKKMIKRGQAHVQATYNNTIVTITDLNGAAIGQSSAGSCGFKGPKKATPYASSIIVKTLVDKVKNYGLQEVDVYVRGVGAGREAAVRALHANGLNVLSIKDMTPIPHNGCRSKKPRRV</sequence>
<evidence type="ECO:0000256" key="5">
    <source>
        <dbReference type="ARBA" id="ARBA00023274"/>
    </source>
</evidence>
<reference evidence="10" key="1">
    <citation type="submission" date="2017-09" db="EMBL/GenBank/DDBJ databases">
        <title>Depth-based differentiation of microbial function through sediment-hosted aquifers and enrichment of novel symbionts in the deep terrestrial subsurface.</title>
        <authorList>
            <person name="Probst A.J."/>
            <person name="Ladd B."/>
            <person name="Jarett J.K."/>
            <person name="Geller-Mcgrath D.E."/>
            <person name="Sieber C.M.K."/>
            <person name="Emerson J.B."/>
            <person name="Anantharaman K."/>
            <person name="Thomas B.C."/>
            <person name="Malmstrom R."/>
            <person name="Stieglmeier M."/>
            <person name="Klingl A."/>
            <person name="Woyke T."/>
            <person name="Ryan C.M."/>
            <person name="Banfield J.F."/>
        </authorList>
    </citation>
    <scope>NUCLEOTIDE SEQUENCE [LARGE SCALE GENOMIC DNA]</scope>
</reference>
<keyword evidence="3 7" id="KW-0694">RNA-binding</keyword>
<evidence type="ECO:0000256" key="7">
    <source>
        <dbReference type="HAMAP-Rule" id="MF_01310"/>
    </source>
</evidence>
<dbReference type="GO" id="GO:1990904">
    <property type="term" value="C:ribonucleoprotein complex"/>
    <property type="evidence" value="ECO:0007669"/>
    <property type="project" value="UniProtKB-KW"/>
</dbReference>
<dbReference type="AlphaFoldDB" id="A0A2M7VDT9"/>
<proteinExistence type="inferred from homology"/>
<name>A0A2M7VDT9_9BACT</name>
<keyword evidence="4 7" id="KW-0689">Ribosomal protein</keyword>
<evidence type="ECO:0000256" key="2">
    <source>
        <dbReference type="ARBA" id="ARBA00022730"/>
    </source>
</evidence>
<evidence type="ECO:0000313" key="10">
    <source>
        <dbReference type="Proteomes" id="UP000230405"/>
    </source>
</evidence>
<comment type="caution">
    <text evidence="9">The sequence shown here is derived from an EMBL/GenBank/DDBJ whole genome shotgun (WGS) entry which is preliminary data.</text>
</comment>
<accession>A0A2M7VDT9</accession>
<dbReference type="NCBIfam" id="NF003698">
    <property type="entry name" value="PRK05309.1"/>
    <property type="match status" value="1"/>
</dbReference>
<keyword evidence="5 7" id="KW-0687">Ribonucleoprotein</keyword>
<evidence type="ECO:0000256" key="1">
    <source>
        <dbReference type="ARBA" id="ARBA00006194"/>
    </source>
</evidence>
<dbReference type="PIRSF" id="PIRSF002131">
    <property type="entry name" value="Ribosomal_S11"/>
    <property type="match status" value="1"/>
</dbReference>
<dbReference type="GO" id="GO:0019843">
    <property type="term" value="F:rRNA binding"/>
    <property type="evidence" value="ECO:0007669"/>
    <property type="project" value="UniProtKB-UniRule"/>
</dbReference>
<dbReference type="Proteomes" id="UP000230405">
    <property type="component" value="Unassembled WGS sequence"/>
</dbReference>
<comment type="similarity">
    <text evidence="1 7 8">Belongs to the universal ribosomal protein uS11 family.</text>
</comment>
<dbReference type="InterPro" id="IPR001971">
    <property type="entry name" value="Ribosomal_uS11"/>
</dbReference>
<dbReference type="InterPro" id="IPR036967">
    <property type="entry name" value="Ribosomal_uS11_sf"/>
</dbReference>
<dbReference type="GO" id="GO:0003735">
    <property type="term" value="F:structural constituent of ribosome"/>
    <property type="evidence" value="ECO:0007669"/>
    <property type="project" value="InterPro"/>
</dbReference>
<dbReference type="PANTHER" id="PTHR11759">
    <property type="entry name" value="40S RIBOSOMAL PROTEIN S14/30S RIBOSOMAL PROTEIN S11"/>
    <property type="match status" value="1"/>
</dbReference>
<evidence type="ECO:0000256" key="3">
    <source>
        <dbReference type="ARBA" id="ARBA00022884"/>
    </source>
</evidence>
<evidence type="ECO:0000313" key="9">
    <source>
        <dbReference type="EMBL" id="PIZ98636.1"/>
    </source>
</evidence>
<comment type="function">
    <text evidence="7">Located on the platform of the 30S subunit, it bridges several disparate RNA helices of the 16S rRNA. Forms part of the Shine-Dalgarno cleft in the 70S ribosome.</text>
</comment>
<comment type="subunit">
    <text evidence="7">Part of the 30S ribosomal subunit. Interacts with proteins S7 and S18. Binds to IF-3.</text>
</comment>
<dbReference type="FunFam" id="3.30.420.80:FF:000010">
    <property type="entry name" value="30S ribosomal protein S11"/>
    <property type="match status" value="1"/>
</dbReference>
<dbReference type="GO" id="GO:0006412">
    <property type="term" value="P:translation"/>
    <property type="evidence" value="ECO:0007669"/>
    <property type="project" value="UniProtKB-UniRule"/>
</dbReference>
<dbReference type="EMBL" id="PFPO01000073">
    <property type="protein sequence ID" value="PIZ98636.1"/>
    <property type="molecule type" value="Genomic_DNA"/>
</dbReference>
<evidence type="ECO:0000256" key="8">
    <source>
        <dbReference type="RuleBase" id="RU003629"/>
    </source>
</evidence>
<organism evidence="9 10">
    <name type="scientific">Candidatus Komeilibacteria bacterium CG_4_10_14_0_2_um_filter_37_10</name>
    <dbReference type="NCBI Taxonomy" id="1974470"/>
    <lineage>
        <taxon>Bacteria</taxon>
        <taxon>Candidatus Komeiliibacteriota</taxon>
    </lineage>
</organism>
<keyword evidence="2 7" id="KW-0699">rRNA-binding</keyword>
<protein>
    <recommendedName>
        <fullName evidence="6 7">Small ribosomal subunit protein uS11</fullName>
    </recommendedName>
</protein>
<evidence type="ECO:0000256" key="4">
    <source>
        <dbReference type="ARBA" id="ARBA00022980"/>
    </source>
</evidence>
<evidence type="ECO:0000256" key="6">
    <source>
        <dbReference type="ARBA" id="ARBA00035160"/>
    </source>
</evidence>
<dbReference type="SUPFAM" id="SSF53137">
    <property type="entry name" value="Translational machinery components"/>
    <property type="match status" value="1"/>
</dbReference>
<dbReference type="Gene3D" id="3.30.420.80">
    <property type="entry name" value="Ribosomal protein S11"/>
    <property type="match status" value="1"/>
</dbReference>
<dbReference type="InterPro" id="IPR019981">
    <property type="entry name" value="Ribosomal_uS11_bac-type"/>
</dbReference>
<gene>
    <name evidence="7" type="primary">rpsK</name>
    <name evidence="9" type="ORF">COX77_03865</name>
</gene>
<dbReference type="InterPro" id="IPR018102">
    <property type="entry name" value="Ribosomal_uS11_CS"/>
</dbReference>